<accession>A0ABQ5CD09</accession>
<keyword evidence="1" id="KW-0695">RNA-directed DNA polymerase</keyword>
<gene>
    <name evidence="1" type="ORF">Tco_0894878</name>
</gene>
<proteinExistence type="predicted"/>
<keyword evidence="2" id="KW-1185">Reference proteome</keyword>
<dbReference type="GO" id="GO:0003964">
    <property type="term" value="F:RNA-directed DNA polymerase activity"/>
    <property type="evidence" value="ECO:0007669"/>
    <property type="project" value="UniProtKB-KW"/>
</dbReference>
<dbReference type="PANTHER" id="PTHR33067:SF35">
    <property type="entry name" value="ASPARTIC PEPTIDASE DDI1-TYPE DOMAIN-CONTAINING PROTEIN"/>
    <property type="match status" value="1"/>
</dbReference>
<name>A0ABQ5CD09_9ASTR</name>
<dbReference type="PANTHER" id="PTHR33067">
    <property type="entry name" value="RNA-DIRECTED DNA POLYMERASE-RELATED"/>
    <property type="match status" value="1"/>
</dbReference>
<dbReference type="InterPro" id="IPR021109">
    <property type="entry name" value="Peptidase_aspartic_dom_sf"/>
</dbReference>
<sequence length="116" mass="13360">MSIRLANHTYQYPMGIAENMLVHVGKFVFLADFVILQMEEDDKVPLNLGRPFLRTADAIIRVKNKELNLGVGDDRITFLIDKTMRHSHSNDDTCFRMDVIDKVTEVMGLYTLTRLT</sequence>
<comment type="caution">
    <text evidence="1">The sequence shown here is derived from an EMBL/GenBank/DDBJ whole genome shotgun (WGS) entry which is preliminary data.</text>
</comment>
<keyword evidence="1" id="KW-0548">Nucleotidyltransferase</keyword>
<evidence type="ECO:0000313" key="2">
    <source>
        <dbReference type="Proteomes" id="UP001151760"/>
    </source>
</evidence>
<dbReference type="Proteomes" id="UP001151760">
    <property type="component" value="Unassembled WGS sequence"/>
</dbReference>
<reference evidence="1" key="2">
    <citation type="submission" date="2022-01" db="EMBL/GenBank/DDBJ databases">
        <authorList>
            <person name="Yamashiro T."/>
            <person name="Shiraishi A."/>
            <person name="Satake H."/>
            <person name="Nakayama K."/>
        </authorList>
    </citation>
    <scope>NUCLEOTIDE SEQUENCE</scope>
</reference>
<evidence type="ECO:0000313" key="1">
    <source>
        <dbReference type="EMBL" id="GJT24941.1"/>
    </source>
</evidence>
<reference evidence="1" key="1">
    <citation type="journal article" date="2022" name="Int. J. Mol. Sci.">
        <title>Draft Genome of Tanacetum Coccineum: Genomic Comparison of Closely Related Tanacetum-Family Plants.</title>
        <authorList>
            <person name="Yamashiro T."/>
            <person name="Shiraishi A."/>
            <person name="Nakayama K."/>
            <person name="Satake H."/>
        </authorList>
    </citation>
    <scope>NUCLEOTIDE SEQUENCE</scope>
</reference>
<dbReference type="EMBL" id="BQNB010014174">
    <property type="protein sequence ID" value="GJT24941.1"/>
    <property type="molecule type" value="Genomic_DNA"/>
</dbReference>
<keyword evidence="1" id="KW-0808">Transferase</keyword>
<organism evidence="1 2">
    <name type="scientific">Tanacetum coccineum</name>
    <dbReference type="NCBI Taxonomy" id="301880"/>
    <lineage>
        <taxon>Eukaryota</taxon>
        <taxon>Viridiplantae</taxon>
        <taxon>Streptophyta</taxon>
        <taxon>Embryophyta</taxon>
        <taxon>Tracheophyta</taxon>
        <taxon>Spermatophyta</taxon>
        <taxon>Magnoliopsida</taxon>
        <taxon>eudicotyledons</taxon>
        <taxon>Gunneridae</taxon>
        <taxon>Pentapetalae</taxon>
        <taxon>asterids</taxon>
        <taxon>campanulids</taxon>
        <taxon>Asterales</taxon>
        <taxon>Asteraceae</taxon>
        <taxon>Asteroideae</taxon>
        <taxon>Anthemideae</taxon>
        <taxon>Anthemidinae</taxon>
        <taxon>Tanacetum</taxon>
    </lineage>
</organism>
<protein>
    <submittedName>
        <fullName evidence="1">Reverse transcriptase domain-containing protein</fullName>
    </submittedName>
</protein>
<dbReference type="Gene3D" id="2.40.70.10">
    <property type="entry name" value="Acid Proteases"/>
    <property type="match status" value="1"/>
</dbReference>